<keyword evidence="5" id="KW-0249">Electron transport</keyword>
<evidence type="ECO:0000256" key="4">
    <source>
        <dbReference type="ARBA" id="ARBA00022448"/>
    </source>
</evidence>
<dbReference type="SUPFAM" id="SSF56281">
    <property type="entry name" value="Metallo-hydrolase/oxidoreductase"/>
    <property type="match status" value="1"/>
</dbReference>
<keyword evidence="10" id="KW-1185">Reference proteome</keyword>
<protein>
    <submittedName>
        <fullName evidence="9">Diflavin flavoprotein</fullName>
    </submittedName>
</protein>
<dbReference type="InterPro" id="IPR029039">
    <property type="entry name" value="Flavoprotein-like_sf"/>
</dbReference>
<dbReference type="Gene3D" id="3.60.15.10">
    <property type="entry name" value="Ribonuclease Z/Hydroxyacylglutathione hydrolase-like"/>
    <property type="match status" value="1"/>
</dbReference>
<comment type="similarity">
    <text evidence="2">In the C-terminal section; belongs to the flavodoxin reductase family.</text>
</comment>
<dbReference type="InterPro" id="IPR001226">
    <property type="entry name" value="Flavodoxin_CS"/>
</dbReference>
<dbReference type="SUPFAM" id="SSF50475">
    <property type="entry name" value="FMN-binding split barrel"/>
    <property type="match status" value="1"/>
</dbReference>
<organism evidence="9 10">
    <name type="scientific">Candidatus Synechococcus calcipolaris G9</name>
    <dbReference type="NCBI Taxonomy" id="1497997"/>
    <lineage>
        <taxon>Bacteria</taxon>
        <taxon>Bacillati</taxon>
        <taxon>Cyanobacteriota</taxon>
        <taxon>Cyanophyceae</taxon>
        <taxon>Synechococcales</taxon>
        <taxon>Synechococcaceae</taxon>
        <taxon>Synechococcus</taxon>
    </lineage>
</organism>
<dbReference type="InterPro" id="IPR045761">
    <property type="entry name" value="ODP_dom"/>
</dbReference>
<dbReference type="InterPro" id="IPR051285">
    <property type="entry name" value="NADH_oxidoreductase_modular"/>
</dbReference>
<accession>A0ABT6EVW6</accession>
<dbReference type="RefSeq" id="WP_277865575.1">
    <property type="nucleotide sequence ID" value="NZ_JAKKUT010000001.1"/>
</dbReference>
<dbReference type="Gene3D" id="2.30.110.10">
    <property type="entry name" value="Electron Transport, Fmn-binding Protein, Chain A"/>
    <property type="match status" value="1"/>
</dbReference>
<proteinExistence type="inferred from homology"/>
<dbReference type="Pfam" id="PF00258">
    <property type="entry name" value="Flavodoxin_1"/>
    <property type="match status" value="1"/>
</dbReference>
<evidence type="ECO:0000256" key="3">
    <source>
        <dbReference type="ARBA" id="ARBA00007121"/>
    </source>
</evidence>
<evidence type="ECO:0000313" key="10">
    <source>
        <dbReference type="Proteomes" id="UP001154265"/>
    </source>
</evidence>
<reference evidence="9" key="2">
    <citation type="submission" date="2022-01" db="EMBL/GenBank/DDBJ databases">
        <authorList>
            <person name="Zivanovic Y."/>
            <person name="Moreira D."/>
            <person name="Lopez-Garcia P."/>
        </authorList>
    </citation>
    <scope>NUCLEOTIDE SEQUENCE</scope>
    <source>
        <strain evidence="9">G9</strain>
    </source>
</reference>
<comment type="similarity">
    <text evidence="3">In the N-terminal section; belongs to the zinc metallo-hydrolase group 3 family.</text>
</comment>
<dbReference type="SUPFAM" id="SSF52218">
    <property type="entry name" value="Flavoproteins"/>
    <property type="match status" value="1"/>
</dbReference>
<dbReference type="Proteomes" id="UP001154265">
    <property type="component" value="Unassembled WGS sequence"/>
</dbReference>
<feature type="domain" description="Flavodoxin-like" evidence="8">
    <location>
        <begin position="261"/>
        <end position="399"/>
    </location>
</feature>
<dbReference type="InterPro" id="IPR036866">
    <property type="entry name" value="RibonucZ/Hydroxyglut_hydro"/>
</dbReference>
<reference evidence="9" key="1">
    <citation type="journal article" date="2022" name="Genome Biol. Evol.">
        <title>A New Gene Family Diagnostic for Intracellular Biomineralization of Amorphous Ca Carbonates by Cyanobacteria.</title>
        <authorList>
            <person name="Benzerara K."/>
            <person name="Duprat E."/>
            <person name="Bitard-Feildel T."/>
            <person name="Caumes G."/>
            <person name="Cassier-Chauvat C."/>
            <person name="Chauvat F."/>
            <person name="Dezi M."/>
            <person name="Diop S.I."/>
            <person name="Gaschignard G."/>
            <person name="Gorgen S."/>
            <person name="Gugger M."/>
            <person name="Lopez-Garcia P."/>
            <person name="Millet M."/>
            <person name="Skouri-Panet F."/>
            <person name="Moreira D."/>
            <person name="Callebaut I."/>
        </authorList>
    </citation>
    <scope>NUCLEOTIDE SEQUENCE</scope>
    <source>
        <strain evidence="9">G9</strain>
    </source>
</reference>
<dbReference type="SMART" id="SM00903">
    <property type="entry name" value="Flavin_Reduct"/>
    <property type="match status" value="1"/>
</dbReference>
<dbReference type="SMART" id="SM00849">
    <property type="entry name" value="Lactamase_B"/>
    <property type="match status" value="1"/>
</dbReference>
<dbReference type="PROSITE" id="PS50902">
    <property type="entry name" value="FLAVODOXIN_LIKE"/>
    <property type="match status" value="1"/>
</dbReference>
<evidence type="ECO:0000256" key="2">
    <source>
        <dbReference type="ARBA" id="ARBA00006098"/>
    </source>
</evidence>
<dbReference type="PANTHER" id="PTHR32145:SF32">
    <property type="entry name" value="DIFLAVIN FLAVOPROTEIN A 4-RELATED"/>
    <property type="match status" value="1"/>
</dbReference>
<evidence type="ECO:0000256" key="5">
    <source>
        <dbReference type="ARBA" id="ARBA00022982"/>
    </source>
</evidence>
<evidence type="ECO:0000256" key="1">
    <source>
        <dbReference type="ARBA" id="ARBA00001962"/>
    </source>
</evidence>
<dbReference type="Pfam" id="PF01613">
    <property type="entry name" value="Flavin_Reduct"/>
    <property type="match status" value="1"/>
</dbReference>
<keyword evidence="6" id="KW-0560">Oxidoreductase</keyword>
<comment type="function">
    <text evidence="7">Mediates electron transfer from NADH to oxygen, reducing it to water. This modular protein has 3 redox cofactors, in other organisms the same activity requires 2 or 3 proteins.</text>
</comment>
<dbReference type="EMBL" id="JAKKUT010000001">
    <property type="protein sequence ID" value="MDG2989659.1"/>
    <property type="molecule type" value="Genomic_DNA"/>
</dbReference>
<sequence length="579" mass="63567">MLTEIRPRDVQVAEIAKGVLALRSRTWERLKFEVEYARQQGTTSNSYVIQGDKTALIDPPGESFTDLYFDELIKRLDLSQIDYVILGHVNSNRLVTLTALQDEAPQITFVCSKAGAVSLRAAFPDEEIQVWVPRGDGTLDLGQNHILEFITAPTPRWPDGLLTYDRPARILFTDKLFGAHVCGDALYDEQWKQLDQDRHYYFDCLHAAQTRQVETILDRLDTLTPRIYAPAHGPVVKFSLSRIQYDYRDWCQAQKDQDTKVALLYASAYGNTTTLAGAIAKGLTAAGLQVESVNCEAASPEEIQAIVSDADGFVIGSPTLGGHMPTQVQTALGLVLSHSAKTKLGGVFGSYGWSGEAIDDIEAKLLDAGYVLGFETIRVKFTPTDADLEQCQAAGAEFAQNLKKARKSREVRQPSLVDQADRTEQAVGRVVGSVCVLTTLPEGCTHVTQAEAILVSWVSQASFNPPGLSVALGAYWAENLCQIGDRFVLNILKEGSQIPRQFQQPPRFNQQPLDSLAIKAASNNCPVILDALAYLECTVESRMNCGDHWLIYATVNSGELLQESGLTAIGHRKSATKTA</sequence>
<comment type="caution">
    <text evidence="9">The sequence shown here is derived from an EMBL/GenBank/DDBJ whole genome shotgun (WGS) entry which is preliminary data.</text>
</comment>
<dbReference type="InterPro" id="IPR008254">
    <property type="entry name" value="Flavodoxin/NO_synth"/>
</dbReference>
<name>A0ABT6EVW6_9SYNE</name>
<evidence type="ECO:0000259" key="8">
    <source>
        <dbReference type="PROSITE" id="PS50902"/>
    </source>
</evidence>
<dbReference type="InterPro" id="IPR012349">
    <property type="entry name" value="Split_barrel_FMN-bd"/>
</dbReference>
<dbReference type="PROSITE" id="PS00201">
    <property type="entry name" value="FLAVODOXIN"/>
    <property type="match status" value="1"/>
</dbReference>
<evidence type="ECO:0000256" key="6">
    <source>
        <dbReference type="ARBA" id="ARBA00023002"/>
    </source>
</evidence>
<dbReference type="Pfam" id="PF19583">
    <property type="entry name" value="ODP"/>
    <property type="match status" value="1"/>
</dbReference>
<gene>
    <name evidence="9" type="ORF">L3556_01730</name>
</gene>
<evidence type="ECO:0000256" key="7">
    <source>
        <dbReference type="ARBA" id="ARBA00025633"/>
    </source>
</evidence>
<dbReference type="PANTHER" id="PTHR32145">
    <property type="entry name" value="DIFLAVIN FLAVOPROTEIN A 2-RELATED"/>
    <property type="match status" value="1"/>
</dbReference>
<dbReference type="InterPro" id="IPR002563">
    <property type="entry name" value="Flavin_Rdtase-like_dom"/>
</dbReference>
<dbReference type="CDD" id="cd07709">
    <property type="entry name" value="flavodiiron_proteins_MBL-fold"/>
    <property type="match status" value="1"/>
</dbReference>
<evidence type="ECO:0000313" key="9">
    <source>
        <dbReference type="EMBL" id="MDG2989659.1"/>
    </source>
</evidence>
<dbReference type="Gene3D" id="3.40.50.360">
    <property type="match status" value="1"/>
</dbReference>
<dbReference type="InterPro" id="IPR001279">
    <property type="entry name" value="Metallo-B-lactamas"/>
</dbReference>
<comment type="cofactor">
    <cofactor evidence="1">
        <name>Fe cation</name>
        <dbReference type="ChEBI" id="CHEBI:24875"/>
    </cofactor>
</comment>
<keyword evidence="4" id="KW-0813">Transport</keyword>